<name>A0A7M5X7T8_9CNID</name>
<dbReference type="InterPro" id="IPR006077">
    <property type="entry name" value="Vinculin/catenin"/>
</dbReference>
<keyword evidence="5" id="KW-0009">Actin-binding</keyword>
<dbReference type="Gene3D" id="1.20.120.230">
    <property type="entry name" value="Alpha-catenin/vinculin-like"/>
    <property type="match status" value="4"/>
</dbReference>
<keyword evidence="8" id="KW-1185">Reference proteome</keyword>
<dbReference type="PANTHER" id="PTHR46180">
    <property type="entry name" value="VINCULIN"/>
    <property type="match status" value="1"/>
</dbReference>
<dbReference type="PRINTS" id="PR00806">
    <property type="entry name" value="VINCULIN"/>
</dbReference>
<dbReference type="GO" id="GO:0051015">
    <property type="term" value="F:actin filament binding"/>
    <property type="evidence" value="ECO:0007669"/>
    <property type="project" value="InterPro"/>
</dbReference>
<feature type="compositionally biased region" description="Pro residues" evidence="6">
    <location>
        <begin position="726"/>
        <end position="743"/>
    </location>
</feature>
<sequence length="974" mass="107251">MPVFHTKTIESILEPVANQVSQLIVIHDQLGEGQYIIAHNLADNVKNVSAAVNNLVQAGKDTVAKANDDIFRREMPPTFVKVEQASSALVESTQLLTQDVQSKRGQALLISGARGILNGTSALLLTFDDHEVRKILKKCRNVLDYIPVAEVVESLPDTVTYIKNLSPGLLQMAKAVDNRIPDLTHVTHAELLQKHVASVKELATNLPNSMRAYIAASQKNVGRAEAQENRNFIVGKMCDDIIEIMRVLQLKVDDEYDLEDPTNLMRKAQHRMVEKMKLAKEWLANPDGEANGLGERAIRDIIKQARQVGMLANDQKIKDLCDDLDGLVDKLSALRAKGMGNTPEALALAKEIDGKLEILAKLVDDAIKREVAAGNRLPAATTSGQFEQALNWIDDPRYNPNSVGKRAIDALLADGRRLAENLSGPEKQELLDTMANIERLTKQLEDLKRAGKGNTPEAQRIAAELKRELEKLKGILQRGAVRGVVDNFKDILSPIKQLAKAAKAPVDTPNREQDFEEKAGAFEYHTSKMVDSAEQTAIHGKHATKQLVDNIHTATKELAELTPQVSHAGKLLLLNPGDKVIEANFDMLKQKWENKAEEVMGLVDAATDAADFVKATEDAMRAEQKVAFDGLQKENPAVVVAKGGNMARMGNRVAQVANAEAENSEDPEFKHAVSSAAVGVSDSIKPLVASTKNVALNPRHQPIQIEFKQTSEGLIGRVVDVRNALEPPPPREPTPPPPPPPAPELDFEVPDISDIKLQDEGPARPPPPVVEGIINADESRELHSMLESAPDADNRMAFAAHQLHVEANKWEEDGNELIQLARQMALLFAKMSKFITDEEYFLTQPKKMLIDTAKQIAKVSSEFSKKAREISHQCPDKRMKHDLNLTIDRIPTISTQLKILATVKATMFGANDPQADFEATEMLVGCAENLMGSARSVVKDCEAASIKIRTGAGKVQRWKRDTSALYSYQLDKRY</sequence>
<dbReference type="InterPro" id="IPR036723">
    <property type="entry name" value="Alpha-catenin/vinculin-like_sf"/>
</dbReference>
<evidence type="ECO:0000256" key="4">
    <source>
        <dbReference type="ARBA" id="ARBA00022490"/>
    </source>
</evidence>
<dbReference type="Proteomes" id="UP000594262">
    <property type="component" value="Unplaced"/>
</dbReference>
<dbReference type="Gene3D" id="1.20.120.810">
    <property type="entry name" value="Vinculin, Vh2 four-helix bundle"/>
    <property type="match status" value="2"/>
</dbReference>
<protein>
    <recommendedName>
        <fullName evidence="3">Vinculin</fullName>
    </recommendedName>
</protein>
<dbReference type="RefSeq" id="XP_066916979.1">
    <property type="nucleotide sequence ID" value="XM_067060878.1"/>
</dbReference>
<dbReference type="OrthoDB" id="29742at2759"/>
<evidence type="ECO:0000256" key="2">
    <source>
        <dbReference type="ARBA" id="ARBA00008376"/>
    </source>
</evidence>
<dbReference type="GO" id="GO:0007155">
    <property type="term" value="P:cell adhesion"/>
    <property type="evidence" value="ECO:0007669"/>
    <property type="project" value="InterPro"/>
</dbReference>
<comment type="similarity">
    <text evidence="2">Belongs to the vinculin/alpha-catenin family.</text>
</comment>
<evidence type="ECO:0000256" key="1">
    <source>
        <dbReference type="ARBA" id="ARBA00004496"/>
    </source>
</evidence>
<reference evidence="7" key="1">
    <citation type="submission" date="2021-01" db="UniProtKB">
        <authorList>
            <consortium name="EnsemblMetazoa"/>
        </authorList>
    </citation>
    <scope>IDENTIFICATION</scope>
</reference>
<proteinExistence type="inferred from homology"/>
<dbReference type="GeneID" id="136804144"/>
<dbReference type="Pfam" id="PF01044">
    <property type="entry name" value="Vinculin"/>
    <property type="match status" value="1"/>
</dbReference>
<organism evidence="7 8">
    <name type="scientific">Clytia hemisphaerica</name>
    <dbReference type="NCBI Taxonomy" id="252671"/>
    <lineage>
        <taxon>Eukaryota</taxon>
        <taxon>Metazoa</taxon>
        <taxon>Cnidaria</taxon>
        <taxon>Hydrozoa</taxon>
        <taxon>Hydroidolina</taxon>
        <taxon>Leptothecata</taxon>
        <taxon>Obeliida</taxon>
        <taxon>Clytiidae</taxon>
        <taxon>Clytia</taxon>
    </lineage>
</organism>
<evidence type="ECO:0000256" key="3">
    <source>
        <dbReference type="ARBA" id="ARBA00014125"/>
    </source>
</evidence>
<dbReference type="SUPFAM" id="SSF47220">
    <property type="entry name" value="alpha-catenin/vinculin-like"/>
    <property type="match status" value="6"/>
</dbReference>
<evidence type="ECO:0000313" key="8">
    <source>
        <dbReference type="Proteomes" id="UP000594262"/>
    </source>
</evidence>
<evidence type="ECO:0000256" key="5">
    <source>
        <dbReference type="ARBA" id="ARBA00023203"/>
    </source>
</evidence>
<feature type="region of interest" description="Disordered" evidence="6">
    <location>
        <begin position="723"/>
        <end position="747"/>
    </location>
</feature>
<evidence type="ECO:0000313" key="7">
    <source>
        <dbReference type="EnsemblMetazoa" id="CLYHEMP019206.1"/>
    </source>
</evidence>
<dbReference type="AlphaFoldDB" id="A0A7M5X7T8"/>
<accession>A0A7M5X7T8</accession>
<dbReference type="GO" id="GO:0005737">
    <property type="term" value="C:cytoplasm"/>
    <property type="evidence" value="ECO:0007669"/>
    <property type="project" value="UniProtKB-SubCell"/>
</dbReference>
<keyword evidence="4" id="KW-0963">Cytoplasm</keyword>
<comment type="subcellular location">
    <subcellularLocation>
        <location evidence="1">Cytoplasm</location>
    </subcellularLocation>
</comment>
<dbReference type="EnsemblMetazoa" id="CLYHEMT019206.1">
    <property type="protein sequence ID" value="CLYHEMP019206.1"/>
    <property type="gene ID" value="CLYHEMG019206"/>
</dbReference>
<dbReference type="InterPro" id="IPR017997">
    <property type="entry name" value="Vinculin"/>
</dbReference>
<evidence type="ECO:0000256" key="6">
    <source>
        <dbReference type="SAM" id="MobiDB-lite"/>
    </source>
</evidence>